<keyword evidence="1" id="KW-0175">Coiled coil</keyword>
<dbReference type="EMBL" id="JAAGAX010000013">
    <property type="protein sequence ID" value="KAF2295308.1"/>
    <property type="molecule type" value="Genomic_DNA"/>
</dbReference>
<evidence type="ECO:0000313" key="2">
    <source>
        <dbReference type="EMBL" id="KAF2295308.1"/>
    </source>
</evidence>
<feature type="coiled-coil region" evidence="1">
    <location>
        <begin position="153"/>
        <end position="187"/>
    </location>
</feature>
<dbReference type="PANTHER" id="PTHR33070">
    <property type="entry name" value="OS06G0725500 PROTEIN"/>
    <property type="match status" value="1"/>
</dbReference>
<dbReference type="GO" id="GO:0048367">
    <property type="term" value="P:shoot system development"/>
    <property type="evidence" value="ECO:0007669"/>
    <property type="project" value="InterPro"/>
</dbReference>
<name>A0A6A6L4U5_HEVBR</name>
<evidence type="ECO:0000313" key="3">
    <source>
        <dbReference type="Proteomes" id="UP000467840"/>
    </source>
</evidence>
<evidence type="ECO:0008006" key="4">
    <source>
        <dbReference type="Google" id="ProtNLM"/>
    </source>
</evidence>
<accession>A0A6A6L4U5</accession>
<keyword evidence="3" id="KW-1185">Reference proteome</keyword>
<gene>
    <name evidence="2" type="ORF">GH714_032541</name>
</gene>
<organism evidence="2 3">
    <name type="scientific">Hevea brasiliensis</name>
    <name type="common">Para rubber tree</name>
    <name type="synonym">Siphonia brasiliensis</name>
    <dbReference type="NCBI Taxonomy" id="3981"/>
    <lineage>
        <taxon>Eukaryota</taxon>
        <taxon>Viridiplantae</taxon>
        <taxon>Streptophyta</taxon>
        <taxon>Embryophyta</taxon>
        <taxon>Tracheophyta</taxon>
        <taxon>Spermatophyta</taxon>
        <taxon>Magnoliopsida</taxon>
        <taxon>eudicotyledons</taxon>
        <taxon>Gunneridae</taxon>
        <taxon>Pentapetalae</taxon>
        <taxon>rosids</taxon>
        <taxon>fabids</taxon>
        <taxon>Malpighiales</taxon>
        <taxon>Euphorbiaceae</taxon>
        <taxon>Crotonoideae</taxon>
        <taxon>Micrandreae</taxon>
        <taxon>Hevea</taxon>
    </lineage>
</organism>
<protein>
    <recommendedName>
        <fullName evidence="4">DUF241 domain-containing protein</fullName>
    </recommendedName>
</protein>
<comment type="caution">
    <text evidence="2">The sequence shown here is derived from an EMBL/GenBank/DDBJ whole genome shotgun (WGS) entry which is preliminary data.</text>
</comment>
<sequence length="194" mass="21718">MAACHFRSISLPARSHPLTVTTEEELYKLKASESSSIGHKLSGLKNLFESVNDLLQLRLAHQTLSHDRQSQCAENALNGSLELLDLCESTRDFFSRMKESKGKINASGWSVISKLLQSKRVSCEVENGVNEAEKIDAELITLKSSKDICLSQLQNLLKGLEAFESSIQEAEEELECIYRQLVKTRVSLLNILNH</sequence>
<reference evidence="2 3" key="1">
    <citation type="journal article" date="2020" name="Mol. Plant">
        <title>The Chromosome-Based Rubber Tree Genome Provides New Insights into Spurge Genome Evolution and Rubber Biosynthesis.</title>
        <authorList>
            <person name="Liu J."/>
            <person name="Shi C."/>
            <person name="Shi C.C."/>
            <person name="Li W."/>
            <person name="Zhang Q.J."/>
            <person name="Zhang Y."/>
            <person name="Li K."/>
            <person name="Lu H.F."/>
            <person name="Shi C."/>
            <person name="Zhu S.T."/>
            <person name="Xiao Z.Y."/>
            <person name="Nan H."/>
            <person name="Yue Y."/>
            <person name="Zhu X.G."/>
            <person name="Wu Y."/>
            <person name="Hong X.N."/>
            <person name="Fan G.Y."/>
            <person name="Tong Y."/>
            <person name="Zhang D."/>
            <person name="Mao C.L."/>
            <person name="Liu Y.L."/>
            <person name="Hao S.J."/>
            <person name="Liu W.Q."/>
            <person name="Lv M.Q."/>
            <person name="Zhang H.B."/>
            <person name="Liu Y."/>
            <person name="Hu-Tang G.R."/>
            <person name="Wang J.P."/>
            <person name="Wang J.H."/>
            <person name="Sun Y.H."/>
            <person name="Ni S.B."/>
            <person name="Chen W.B."/>
            <person name="Zhang X.C."/>
            <person name="Jiao Y.N."/>
            <person name="Eichler E.E."/>
            <person name="Li G.H."/>
            <person name="Liu X."/>
            <person name="Gao L.Z."/>
        </authorList>
    </citation>
    <scope>NUCLEOTIDE SEQUENCE [LARGE SCALE GENOMIC DNA]</scope>
    <source>
        <strain evidence="3">cv. GT1</strain>
        <tissue evidence="2">Leaf</tissue>
    </source>
</reference>
<dbReference type="PANTHER" id="PTHR33070:SF115">
    <property type="entry name" value="T23E18.15"/>
    <property type="match status" value="1"/>
</dbReference>
<dbReference type="AlphaFoldDB" id="A0A6A6L4U5"/>
<dbReference type="InterPro" id="IPR004320">
    <property type="entry name" value="BPS1_pln"/>
</dbReference>
<dbReference type="GO" id="GO:0048364">
    <property type="term" value="P:root development"/>
    <property type="evidence" value="ECO:0007669"/>
    <property type="project" value="InterPro"/>
</dbReference>
<proteinExistence type="predicted"/>
<evidence type="ECO:0000256" key="1">
    <source>
        <dbReference type="SAM" id="Coils"/>
    </source>
</evidence>
<dbReference type="Proteomes" id="UP000467840">
    <property type="component" value="Chromosome 7"/>
</dbReference>
<dbReference type="Pfam" id="PF03087">
    <property type="entry name" value="BPS1"/>
    <property type="match status" value="2"/>
</dbReference>